<keyword evidence="12" id="KW-0175">Coiled coil</keyword>
<evidence type="ECO:0000256" key="5">
    <source>
        <dbReference type="ARBA" id="ARBA00022741"/>
    </source>
</evidence>
<dbReference type="EMBL" id="MN739499">
    <property type="protein sequence ID" value="QHT08597.1"/>
    <property type="molecule type" value="Genomic_DNA"/>
</dbReference>
<feature type="domain" description="UBC core" evidence="13">
    <location>
        <begin position="15"/>
        <end position="175"/>
    </location>
</feature>
<keyword evidence="4" id="KW-0053">Apoptosis</keyword>
<keyword evidence="5" id="KW-0547">Nucleotide-binding</keyword>
<proteinExistence type="predicted"/>
<comment type="subcellular location">
    <subcellularLocation>
        <location evidence="1">Cytoplasm</location>
    </subcellularLocation>
</comment>
<sequence>MSIEDKNDTIIISRETTRRLLKDVRELIKNPLDDEGIYYKHDETEILKGYAYICGPKDSVYFGGNYFYEFKFPYDYPHRPPKVTFMNMGGKDGQTRFHPNMYKNGKMCLSLLNTWKGDQWTGCQSIRTILLTILSILDNGPLLHEPGFSELSVDFNPYNKIISFKNMEYSVCYILQNKANNLKVLKEMFEEEINKQYKKNKDLIKELIESNVKTEDDMYIRTGIYNLKVEINWNNILEEFKKIKI</sequence>
<dbReference type="GO" id="GO:0004869">
    <property type="term" value="F:cysteine-type endopeptidase inhibitor activity"/>
    <property type="evidence" value="ECO:0007669"/>
    <property type="project" value="TreeGrafter"/>
</dbReference>
<dbReference type="GO" id="GO:0016740">
    <property type="term" value="F:transferase activity"/>
    <property type="evidence" value="ECO:0007669"/>
    <property type="project" value="UniProtKB-KW"/>
</dbReference>
<evidence type="ECO:0000256" key="12">
    <source>
        <dbReference type="SAM" id="Coils"/>
    </source>
</evidence>
<dbReference type="PROSITE" id="PS50127">
    <property type="entry name" value="UBC_2"/>
    <property type="match status" value="1"/>
</dbReference>
<name>A0A6C0CWH1_9ZZZZ</name>
<evidence type="ECO:0000313" key="14">
    <source>
        <dbReference type="EMBL" id="QHT08597.1"/>
    </source>
</evidence>
<dbReference type="PANTHER" id="PTHR46116:SF26">
    <property type="entry name" value="UBIQUITIN-CONJUGATING ENZYME E2 Z"/>
    <property type="match status" value="1"/>
</dbReference>
<keyword evidence="7" id="KW-0067">ATP-binding</keyword>
<evidence type="ECO:0000259" key="13">
    <source>
        <dbReference type="PROSITE" id="PS50127"/>
    </source>
</evidence>
<accession>A0A6C0CWH1</accession>
<dbReference type="InterPro" id="IPR000608">
    <property type="entry name" value="UBC"/>
</dbReference>
<dbReference type="SUPFAM" id="SSF54495">
    <property type="entry name" value="UBC-like"/>
    <property type="match status" value="1"/>
</dbReference>
<dbReference type="GO" id="GO:0043066">
    <property type="term" value="P:negative regulation of apoptotic process"/>
    <property type="evidence" value="ECO:0007669"/>
    <property type="project" value="TreeGrafter"/>
</dbReference>
<evidence type="ECO:0000256" key="4">
    <source>
        <dbReference type="ARBA" id="ARBA00022703"/>
    </source>
</evidence>
<dbReference type="GO" id="GO:0005524">
    <property type="term" value="F:ATP binding"/>
    <property type="evidence" value="ECO:0007669"/>
    <property type="project" value="UniProtKB-KW"/>
</dbReference>
<evidence type="ECO:0000256" key="6">
    <source>
        <dbReference type="ARBA" id="ARBA00022786"/>
    </source>
</evidence>
<keyword evidence="2" id="KW-0963">Cytoplasm</keyword>
<dbReference type="GO" id="GO:0005737">
    <property type="term" value="C:cytoplasm"/>
    <property type="evidence" value="ECO:0007669"/>
    <property type="project" value="UniProtKB-SubCell"/>
</dbReference>
<keyword evidence="3" id="KW-0808">Transferase</keyword>
<dbReference type="GO" id="GO:0006915">
    <property type="term" value="P:apoptotic process"/>
    <property type="evidence" value="ECO:0007669"/>
    <property type="project" value="UniProtKB-KW"/>
</dbReference>
<dbReference type="Pfam" id="PF00179">
    <property type="entry name" value="UQ_con"/>
    <property type="match status" value="1"/>
</dbReference>
<dbReference type="PANTHER" id="PTHR46116">
    <property type="entry name" value="(E3-INDEPENDENT) E2 UBIQUITIN-CONJUGATING ENZYME"/>
    <property type="match status" value="1"/>
</dbReference>
<keyword evidence="6" id="KW-0833">Ubl conjugation pathway</keyword>
<evidence type="ECO:0000256" key="8">
    <source>
        <dbReference type="ARBA" id="ARBA00039894"/>
    </source>
</evidence>
<evidence type="ECO:0000256" key="11">
    <source>
        <dbReference type="ARBA" id="ARBA00042401"/>
    </source>
</evidence>
<evidence type="ECO:0000256" key="7">
    <source>
        <dbReference type="ARBA" id="ARBA00022840"/>
    </source>
</evidence>
<protein>
    <recommendedName>
        <fullName evidence="8">Ubiquitin-conjugating enzyme E2 Z</fullName>
    </recommendedName>
    <alternativeName>
        <fullName evidence="9">E2 ubiquitin-conjugating enzyme Z</fullName>
    </alternativeName>
    <alternativeName>
        <fullName evidence="11">Ubiquitin carrier protein Z</fullName>
    </alternativeName>
    <alternativeName>
        <fullName evidence="10">Ubiquitin-protein ligase Z</fullName>
    </alternativeName>
</protein>
<evidence type="ECO:0000256" key="10">
    <source>
        <dbReference type="ARBA" id="ARBA00042316"/>
    </source>
</evidence>
<dbReference type="InterPro" id="IPR016135">
    <property type="entry name" value="UBQ-conjugating_enzyme/RWD"/>
</dbReference>
<dbReference type="Gene3D" id="3.10.110.10">
    <property type="entry name" value="Ubiquitin Conjugating Enzyme"/>
    <property type="match status" value="1"/>
</dbReference>
<organism evidence="14">
    <name type="scientific">viral metagenome</name>
    <dbReference type="NCBI Taxonomy" id="1070528"/>
    <lineage>
        <taxon>unclassified sequences</taxon>
        <taxon>metagenomes</taxon>
        <taxon>organismal metagenomes</taxon>
    </lineage>
</organism>
<evidence type="ECO:0000256" key="9">
    <source>
        <dbReference type="ARBA" id="ARBA00041798"/>
    </source>
</evidence>
<dbReference type="AlphaFoldDB" id="A0A6C0CWH1"/>
<evidence type="ECO:0000256" key="1">
    <source>
        <dbReference type="ARBA" id="ARBA00004496"/>
    </source>
</evidence>
<feature type="coiled-coil region" evidence="12">
    <location>
        <begin position="175"/>
        <end position="206"/>
    </location>
</feature>
<evidence type="ECO:0000256" key="2">
    <source>
        <dbReference type="ARBA" id="ARBA00022490"/>
    </source>
</evidence>
<dbReference type="SMART" id="SM00212">
    <property type="entry name" value="UBCc"/>
    <property type="match status" value="1"/>
</dbReference>
<dbReference type="GO" id="GO:0005634">
    <property type="term" value="C:nucleus"/>
    <property type="evidence" value="ECO:0007669"/>
    <property type="project" value="TreeGrafter"/>
</dbReference>
<evidence type="ECO:0000256" key="3">
    <source>
        <dbReference type="ARBA" id="ARBA00022679"/>
    </source>
</evidence>
<reference evidence="14" key="1">
    <citation type="journal article" date="2020" name="Nature">
        <title>Giant virus diversity and host interactions through global metagenomics.</title>
        <authorList>
            <person name="Schulz F."/>
            <person name="Roux S."/>
            <person name="Paez-Espino D."/>
            <person name="Jungbluth S."/>
            <person name="Walsh D.A."/>
            <person name="Denef V.J."/>
            <person name="McMahon K.D."/>
            <person name="Konstantinidis K.T."/>
            <person name="Eloe-Fadrosh E.A."/>
            <person name="Kyrpides N.C."/>
            <person name="Woyke T."/>
        </authorList>
    </citation>
    <scope>NUCLEOTIDE SEQUENCE</scope>
    <source>
        <strain evidence="14">GVMAG-M-3300023109-53</strain>
    </source>
</reference>